<protein>
    <recommendedName>
        <fullName evidence="5">J domain-containing protein</fullName>
    </recommendedName>
</protein>
<dbReference type="InterPro" id="IPR055225">
    <property type="entry name" value="DNAJC11-like_beta-barrel"/>
</dbReference>
<dbReference type="Gene3D" id="1.10.287.110">
    <property type="entry name" value="DnaJ domain"/>
    <property type="match status" value="1"/>
</dbReference>
<comment type="subcellular location">
    <subcellularLocation>
        <location evidence="1">Membrane</location>
    </subcellularLocation>
</comment>
<dbReference type="InterPro" id="IPR024586">
    <property type="entry name" value="DnaJ-like_C11_C"/>
</dbReference>
<dbReference type="GO" id="GO:0005739">
    <property type="term" value="C:mitochondrion"/>
    <property type="evidence" value="ECO:0007669"/>
    <property type="project" value="GOC"/>
</dbReference>
<comment type="caution">
    <text evidence="6">The sequence shown here is derived from an EMBL/GenBank/DDBJ whole genome shotgun (WGS) entry which is preliminary data.</text>
</comment>
<keyword evidence="3" id="KW-0143">Chaperone</keyword>
<accession>A0A507FGA4</accession>
<dbReference type="Pfam" id="PF22774">
    <property type="entry name" value="DNAJC11_beta-barrel"/>
    <property type="match status" value="1"/>
</dbReference>
<proteinExistence type="predicted"/>
<dbReference type="SMART" id="SM00271">
    <property type="entry name" value="DnaJ"/>
    <property type="match status" value="1"/>
</dbReference>
<dbReference type="PROSITE" id="PS00636">
    <property type="entry name" value="DNAJ_1"/>
    <property type="match status" value="1"/>
</dbReference>
<dbReference type="AlphaFoldDB" id="A0A507FGA4"/>
<evidence type="ECO:0000313" key="6">
    <source>
        <dbReference type="EMBL" id="TPX74640.1"/>
    </source>
</evidence>
<dbReference type="InterPro" id="IPR036869">
    <property type="entry name" value="J_dom_sf"/>
</dbReference>
<dbReference type="EMBL" id="QEAP01000115">
    <property type="protein sequence ID" value="TPX74640.1"/>
    <property type="molecule type" value="Genomic_DNA"/>
</dbReference>
<organism evidence="6 7">
    <name type="scientific">Chytriomyces confervae</name>
    <dbReference type="NCBI Taxonomy" id="246404"/>
    <lineage>
        <taxon>Eukaryota</taxon>
        <taxon>Fungi</taxon>
        <taxon>Fungi incertae sedis</taxon>
        <taxon>Chytridiomycota</taxon>
        <taxon>Chytridiomycota incertae sedis</taxon>
        <taxon>Chytridiomycetes</taxon>
        <taxon>Chytridiales</taxon>
        <taxon>Chytriomycetaceae</taxon>
        <taxon>Chytriomyces</taxon>
    </lineage>
</organism>
<dbReference type="PANTHER" id="PTHR44157">
    <property type="entry name" value="DNAJ HOMOLOG SUBFAMILY C MEMBER 11"/>
    <property type="match status" value="1"/>
</dbReference>
<name>A0A507FGA4_9FUNG</name>
<dbReference type="PANTHER" id="PTHR44157:SF1">
    <property type="entry name" value="DNAJ HOMOLOG SUBFAMILY C MEMBER 11"/>
    <property type="match status" value="1"/>
</dbReference>
<keyword evidence="7" id="KW-1185">Reference proteome</keyword>
<keyword evidence="2" id="KW-0472">Membrane</keyword>
<dbReference type="InterPro" id="IPR001623">
    <property type="entry name" value="DnaJ_domain"/>
</dbReference>
<dbReference type="Pfam" id="PF00226">
    <property type="entry name" value="DnaJ"/>
    <property type="match status" value="1"/>
</dbReference>
<feature type="region of interest" description="Disordered" evidence="4">
    <location>
        <begin position="1"/>
        <end position="33"/>
    </location>
</feature>
<sequence>MDDPYTFRNSGSSSSRHPAGDNDVDVDDSNEFDEQMQALEHEERINGPADLYAVLNLDREASDEDIKNAYRRLSMTFHPDKHHTPEDKERAQRQFQEIKRAYDVLSNPSRRHIYNTYGAEGLQADQNWDVSSQRTQTAQEVREQFERQQRQRLETEAEQLVKSKGEVHVGIDATAVFDFGRRRGKLARRVASANNGFLDSVVFPEMSHAFVKHSWETKVTDSTDLTIQGSVIAKNGVGAGTIAATIRNIIDPTLWCETTLQASGKSGSVSAKLVKNLTSEVFGTAEATVSSFDAPPPVTLVLGRKLDAKHTGFLTYRSGEYAIGGWGDASTAGSGSACALGIVGRSMKGQWSCELNMGMSASSLSLGLFRSIGWGIRARAALAVGTGIGISTSISAEKKVTKLDRIGMSVEAAAIGGVSFKLRFMRLGQKFVLPIQLAQQLDIKMALLATIIPLCTALALDRLILLPNRRSRLAARLTKLRQDNADMLESRKQEAMSAVSLMAQQVARKRESEESKNGLVVMEAIYGLLPESRFPRGSHGGRSFSFMGGVGSSLNGGNGVSTPPHMVEQDNGSVESITGGAIVTEPTEEAVKWIDVTIPVQALVLNSQLYISGGHSKAHIVGFYDPCLGEAKKLRVTYRFQGKLHQVEVDDSNALAAPLRAHYVSE</sequence>
<feature type="compositionally biased region" description="Acidic residues" evidence="4">
    <location>
        <begin position="22"/>
        <end position="33"/>
    </location>
</feature>
<reference evidence="6 7" key="1">
    <citation type="journal article" date="2019" name="Sci. Rep.">
        <title>Comparative genomics of chytrid fungi reveal insights into the obligate biotrophic and pathogenic lifestyle of Synchytrium endobioticum.</title>
        <authorList>
            <person name="van de Vossenberg B.T.L.H."/>
            <person name="Warris S."/>
            <person name="Nguyen H.D.T."/>
            <person name="van Gent-Pelzer M.P.E."/>
            <person name="Joly D.L."/>
            <person name="van de Geest H.C."/>
            <person name="Bonants P.J.M."/>
            <person name="Smith D.S."/>
            <person name="Levesque C.A."/>
            <person name="van der Lee T.A.J."/>
        </authorList>
    </citation>
    <scope>NUCLEOTIDE SEQUENCE [LARGE SCALE GENOMIC DNA]</scope>
    <source>
        <strain evidence="6 7">CBS 675.73</strain>
    </source>
</reference>
<evidence type="ECO:0000313" key="7">
    <source>
        <dbReference type="Proteomes" id="UP000320333"/>
    </source>
</evidence>
<evidence type="ECO:0000256" key="3">
    <source>
        <dbReference type="ARBA" id="ARBA00023186"/>
    </source>
</evidence>
<dbReference type="GO" id="GO:0042407">
    <property type="term" value="P:cristae formation"/>
    <property type="evidence" value="ECO:0007669"/>
    <property type="project" value="TreeGrafter"/>
</dbReference>
<dbReference type="OrthoDB" id="10250354at2759"/>
<dbReference type="Pfam" id="PF11875">
    <property type="entry name" value="DnaJ-like_C11_C"/>
    <property type="match status" value="1"/>
</dbReference>
<evidence type="ECO:0000259" key="5">
    <source>
        <dbReference type="PROSITE" id="PS50076"/>
    </source>
</evidence>
<dbReference type="Proteomes" id="UP000320333">
    <property type="component" value="Unassembled WGS sequence"/>
</dbReference>
<evidence type="ECO:0000256" key="4">
    <source>
        <dbReference type="SAM" id="MobiDB-lite"/>
    </source>
</evidence>
<dbReference type="InterPro" id="IPR018253">
    <property type="entry name" value="DnaJ_domain_CS"/>
</dbReference>
<dbReference type="CDD" id="cd06257">
    <property type="entry name" value="DnaJ"/>
    <property type="match status" value="1"/>
</dbReference>
<evidence type="ECO:0000256" key="2">
    <source>
        <dbReference type="ARBA" id="ARBA00023136"/>
    </source>
</evidence>
<dbReference type="InterPro" id="IPR052243">
    <property type="entry name" value="Mito_inner_membrane_organizer"/>
</dbReference>
<gene>
    <name evidence="6" type="ORF">CcCBS67573_g04079</name>
</gene>
<dbReference type="GO" id="GO:0016020">
    <property type="term" value="C:membrane"/>
    <property type="evidence" value="ECO:0007669"/>
    <property type="project" value="UniProtKB-SubCell"/>
</dbReference>
<dbReference type="STRING" id="246404.A0A507FGA4"/>
<feature type="compositionally biased region" description="Polar residues" evidence="4">
    <location>
        <begin position="7"/>
        <end position="16"/>
    </location>
</feature>
<evidence type="ECO:0000256" key="1">
    <source>
        <dbReference type="ARBA" id="ARBA00004370"/>
    </source>
</evidence>
<feature type="domain" description="J" evidence="5">
    <location>
        <begin position="50"/>
        <end position="118"/>
    </location>
</feature>
<dbReference type="PRINTS" id="PR00625">
    <property type="entry name" value="JDOMAIN"/>
</dbReference>
<dbReference type="PROSITE" id="PS50076">
    <property type="entry name" value="DNAJ_2"/>
    <property type="match status" value="1"/>
</dbReference>
<dbReference type="SUPFAM" id="SSF46565">
    <property type="entry name" value="Chaperone J-domain"/>
    <property type="match status" value="1"/>
</dbReference>